<comment type="caution">
    <text evidence="2">The sequence shown here is derived from an EMBL/GenBank/DDBJ whole genome shotgun (WGS) entry which is preliminary data.</text>
</comment>
<feature type="chain" id="PRO_5047437272" evidence="1">
    <location>
        <begin position="20"/>
        <end position="121"/>
    </location>
</feature>
<name>A0ABP9L4A9_9RHOB</name>
<sequence length="121" mass="12374">MKPVALPFALALCAATAQAEPWDCELTVSCGIGAACEATALRLALLPADHAGDLFVTGLGADIPVARLSAGPSAPRHYAGHGGEIALLLTIEADTRTRLTLHGGDERGAATSYFGTCEELT</sequence>
<evidence type="ECO:0000313" key="3">
    <source>
        <dbReference type="Proteomes" id="UP001499910"/>
    </source>
</evidence>
<organism evidence="2 3">
    <name type="scientific">[Roseibacterium] beibuensis</name>
    <dbReference type="NCBI Taxonomy" id="1193142"/>
    <lineage>
        <taxon>Bacteria</taxon>
        <taxon>Pseudomonadati</taxon>
        <taxon>Pseudomonadota</taxon>
        <taxon>Alphaproteobacteria</taxon>
        <taxon>Rhodobacterales</taxon>
        <taxon>Roseobacteraceae</taxon>
        <taxon>Roseicyclus</taxon>
    </lineage>
</organism>
<keyword evidence="1" id="KW-0732">Signal</keyword>
<protein>
    <submittedName>
        <fullName evidence="2">Uncharacterized protein</fullName>
    </submittedName>
</protein>
<reference evidence="3" key="1">
    <citation type="journal article" date="2019" name="Int. J. Syst. Evol. Microbiol.">
        <title>The Global Catalogue of Microorganisms (GCM) 10K type strain sequencing project: providing services to taxonomists for standard genome sequencing and annotation.</title>
        <authorList>
            <consortium name="The Broad Institute Genomics Platform"/>
            <consortium name="The Broad Institute Genome Sequencing Center for Infectious Disease"/>
            <person name="Wu L."/>
            <person name="Ma J."/>
        </authorList>
    </citation>
    <scope>NUCLEOTIDE SEQUENCE [LARGE SCALE GENOMIC DNA]</scope>
    <source>
        <strain evidence="3">JCM 18015</strain>
    </source>
</reference>
<gene>
    <name evidence="2" type="ORF">GCM10023209_10960</name>
</gene>
<evidence type="ECO:0000313" key="2">
    <source>
        <dbReference type="EMBL" id="GAA5069324.1"/>
    </source>
</evidence>
<proteinExistence type="predicted"/>
<dbReference type="EMBL" id="BAABHW010000001">
    <property type="protein sequence ID" value="GAA5069324.1"/>
    <property type="molecule type" value="Genomic_DNA"/>
</dbReference>
<dbReference type="Proteomes" id="UP001499910">
    <property type="component" value="Unassembled WGS sequence"/>
</dbReference>
<accession>A0ABP9L4A9</accession>
<feature type="signal peptide" evidence="1">
    <location>
        <begin position="1"/>
        <end position="19"/>
    </location>
</feature>
<keyword evidence="3" id="KW-1185">Reference proteome</keyword>
<dbReference type="RefSeq" id="WP_259546217.1">
    <property type="nucleotide sequence ID" value="NZ_BAABHW010000001.1"/>
</dbReference>
<evidence type="ECO:0000256" key="1">
    <source>
        <dbReference type="SAM" id="SignalP"/>
    </source>
</evidence>